<keyword evidence="4" id="KW-0131">Cell cycle</keyword>
<name>A0ABR5SF27_9BACT</name>
<comment type="caution">
    <text evidence="5">The sequence shown here is derived from an EMBL/GenBank/DDBJ whole genome shotgun (WGS) entry which is preliminary data.</text>
</comment>
<dbReference type="Proteomes" id="UP000060487">
    <property type="component" value="Unassembled WGS sequence"/>
</dbReference>
<evidence type="ECO:0000313" key="5">
    <source>
        <dbReference type="EMBL" id="KWT75000.1"/>
    </source>
</evidence>
<dbReference type="EMBL" id="LNQR01000134">
    <property type="protein sequence ID" value="KWT75000.1"/>
    <property type="molecule type" value="Genomic_DNA"/>
</dbReference>
<dbReference type="InterPro" id="IPR036388">
    <property type="entry name" value="WH-like_DNA-bd_sf"/>
</dbReference>
<keyword evidence="3" id="KW-0159">Chromosome partition</keyword>
<dbReference type="PANTHER" id="PTHR34298:SF2">
    <property type="entry name" value="SEGREGATION AND CONDENSATION PROTEIN B"/>
    <property type="match status" value="1"/>
</dbReference>
<dbReference type="Gene3D" id="1.10.10.10">
    <property type="entry name" value="Winged helix-like DNA-binding domain superfamily/Winged helix DNA-binding domain"/>
    <property type="match status" value="2"/>
</dbReference>
<dbReference type="RefSeq" id="WP_236861843.1">
    <property type="nucleotide sequence ID" value="NZ_LNQR01000134.1"/>
</dbReference>
<dbReference type="NCBIfam" id="TIGR00281">
    <property type="entry name" value="SMC-Scp complex subunit ScpB"/>
    <property type="match status" value="1"/>
</dbReference>
<dbReference type="SUPFAM" id="SSF46785">
    <property type="entry name" value="Winged helix' DNA-binding domain"/>
    <property type="match status" value="2"/>
</dbReference>
<reference evidence="5 6" key="1">
    <citation type="submission" date="2015-11" db="EMBL/GenBank/DDBJ databases">
        <authorList>
            <person name="Lin W."/>
        </authorList>
    </citation>
    <scope>NUCLEOTIDE SEQUENCE [LARGE SCALE GENOMIC DNA]</scope>
    <source>
        <strain evidence="5 6">HCH-1</strain>
    </source>
</reference>
<dbReference type="Pfam" id="PF04079">
    <property type="entry name" value="SMC_ScpB"/>
    <property type="match status" value="1"/>
</dbReference>
<keyword evidence="2" id="KW-0132">Cell division</keyword>
<accession>A0ABR5SF27</accession>
<evidence type="ECO:0000256" key="2">
    <source>
        <dbReference type="ARBA" id="ARBA00022618"/>
    </source>
</evidence>
<evidence type="ECO:0000256" key="1">
    <source>
        <dbReference type="ARBA" id="ARBA00022490"/>
    </source>
</evidence>
<dbReference type="PANTHER" id="PTHR34298">
    <property type="entry name" value="SEGREGATION AND CONDENSATION PROTEIN B"/>
    <property type="match status" value="1"/>
</dbReference>
<keyword evidence="6" id="KW-1185">Reference proteome</keyword>
<dbReference type="InterPro" id="IPR005234">
    <property type="entry name" value="ScpB_csome_segregation"/>
</dbReference>
<protein>
    <submittedName>
        <fullName evidence="5">SMC-Scp complex subunit ScpB</fullName>
    </submittedName>
</protein>
<evidence type="ECO:0000256" key="4">
    <source>
        <dbReference type="ARBA" id="ARBA00023306"/>
    </source>
</evidence>
<evidence type="ECO:0000313" key="6">
    <source>
        <dbReference type="Proteomes" id="UP000060487"/>
    </source>
</evidence>
<dbReference type="InterPro" id="IPR036390">
    <property type="entry name" value="WH_DNA-bd_sf"/>
</dbReference>
<keyword evidence="1" id="KW-0963">Cytoplasm</keyword>
<gene>
    <name evidence="5" type="primary">scpB</name>
    <name evidence="5" type="ORF">ASN18_3285</name>
</gene>
<evidence type="ECO:0000256" key="3">
    <source>
        <dbReference type="ARBA" id="ARBA00022829"/>
    </source>
</evidence>
<sequence>MEKSEQIAVIEALLFVAGDSLSSADIKRLTGFSDEETAGAITTLISRYRNTGGGLMIAELAGGYQMVTNPSCAEWIKNLKKSKSSGKLSIAALETLALVAYKQPITKVEIEELRSVSSDWTIKVLLERDLIKIAGRKDAPGKPLIFATTKEFLKYFGLKNLSDLPTLKEFTKEE</sequence>
<organism evidence="5 6">
    <name type="scientific">Candidatus Magnetominusculus xianensis</name>
    <dbReference type="NCBI Taxonomy" id="1748249"/>
    <lineage>
        <taxon>Bacteria</taxon>
        <taxon>Pseudomonadati</taxon>
        <taxon>Nitrospirota</taxon>
        <taxon>Nitrospiria</taxon>
        <taxon>Nitrospirales</taxon>
        <taxon>Nitrospiraceae</taxon>
        <taxon>Candidatus Magnetominusculus</taxon>
    </lineage>
</organism>
<dbReference type="PIRSF" id="PIRSF019345">
    <property type="entry name" value="ScpB"/>
    <property type="match status" value="1"/>
</dbReference>
<proteinExistence type="predicted"/>